<gene>
    <name evidence="2" type="ORF">DLM86_08890</name>
</gene>
<accession>A0A2V5KA93</accession>
<dbReference type="GO" id="GO:0008483">
    <property type="term" value="F:transaminase activity"/>
    <property type="evidence" value="ECO:0007669"/>
    <property type="project" value="TreeGrafter"/>
</dbReference>
<evidence type="ECO:0000313" key="3">
    <source>
        <dbReference type="Proteomes" id="UP000247476"/>
    </source>
</evidence>
<dbReference type="PANTHER" id="PTHR30244">
    <property type="entry name" value="TRANSAMINASE"/>
    <property type="match status" value="1"/>
</dbReference>
<dbReference type="InterPro" id="IPR015422">
    <property type="entry name" value="PyrdxlP-dep_Trfase_small"/>
</dbReference>
<dbReference type="InterPro" id="IPR000653">
    <property type="entry name" value="DegT/StrS_aminotransferase"/>
</dbReference>
<evidence type="ECO:0008006" key="4">
    <source>
        <dbReference type="Google" id="ProtNLM"/>
    </source>
</evidence>
<dbReference type="Pfam" id="PF01041">
    <property type="entry name" value="DegT_DnrJ_EryC1"/>
    <property type="match status" value="1"/>
</dbReference>
<dbReference type="CDD" id="cd00616">
    <property type="entry name" value="AHBA_syn"/>
    <property type="match status" value="1"/>
</dbReference>
<evidence type="ECO:0000313" key="2">
    <source>
        <dbReference type="EMBL" id="PYI55822.1"/>
    </source>
</evidence>
<dbReference type="SUPFAM" id="SSF53383">
    <property type="entry name" value="PLP-dependent transferases"/>
    <property type="match status" value="1"/>
</dbReference>
<protein>
    <recommendedName>
        <fullName evidence="4">DegT/DnrJ/EryC1/StrS family aminotransferase</fullName>
    </recommendedName>
</protein>
<comment type="similarity">
    <text evidence="1">Belongs to the DegT/DnrJ/EryC1 family.</text>
</comment>
<keyword evidence="3" id="KW-1185">Reference proteome</keyword>
<dbReference type="InterPro" id="IPR015421">
    <property type="entry name" value="PyrdxlP-dep_Trfase_major"/>
</dbReference>
<name>A0A2V5KA93_9BACL</name>
<dbReference type="Gene3D" id="3.90.1150.10">
    <property type="entry name" value="Aspartate Aminotransferase, domain 1"/>
    <property type="match status" value="1"/>
</dbReference>
<evidence type="ECO:0000256" key="1">
    <source>
        <dbReference type="RuleBase" id="RU004508"/>
    </source>
</evidence>
<dbReference type="Proteomes" id="UP000247476">
    <property type="component" value="Unassembled WGS sequence"/>
</dbReference>
<organism evidence="2 3">
    <name type="scientific">Paenibacillus flagellatus</name>
    <dbReference type="NCBI Taxonomy" id="2211139"/>
    <lineage>
        <taxon>Bacteria</taxon>
        <taxon>Bacillati</taxon>
        <taxon>Bacillota</taxon>
        <taxon>Bacilli</taxon>
        <taxon>Bacillales</taxon>
        <taxon>Paenibacillaceae</taxon>
        <taxon>Paenibacillus</taxon>
    </lineage>
</organism>
<dbReference type="InterPro" id="IPR015424">
    <property type="entry name" value="PyrdxlP-dep_Trfase"/>
</dbReference>
<dbReference type="PANTHER" id="PTHR30244:SF34">
    <property type="entry name" value="DTDP-4-AMINO-4,6-DIDEOXYGALACTOSE TRANSAMINASE"/>
    <property type="match status" value="1"/>
</dbReference>
<sequence length="482" mass="53496">MRRFWLYYIVTVEKGKPVPHAAAGVSPEFYSKPYKEWVTMNAVEQLALFGGPKAVVEQDESLFKWPIITEEDEAAAVQVLRDGAMSGTDITKAFEREFADWLGMSYALAFNNGTNALLGAFYGCGVGVGDEIICPSVTYWASALPAYSLGASVVFAEIDPVTLCLDPNDIEHRITDKTKAIVVVHYLGHPADMDPIMAIAKKHNLKVIEDVSHAQGGYYKGRRVGTIGDVGAMSLMAGKSFAIGEGGIFVTNDEEIYERAIALGHYERFNADIRTPYLQPHIGLPYGGYKFRMHQVSSAVGRVQLKYYDERIGEIDKAMNRFWDRLEGVPGIRPHRPEKGSGSTMGGWYAAHGHYVPEELGGLSVTRFCEAVRAEGVPTQAGCNIPLHLHPLQHEVDVYGHGKPTIIANASRDVRQPKGSLPVSEAIPERVFWIPWFKHYRPEQIDRYADAFRKAALQYEALLPGDTGNPETVGGWNFFRQK</sequence>
<dbReference type="GO" id="GO:0030170">
    <property type="term" value="F:pyridoxal phosphate binding"/>
    <property type="evidence" value="ECO:0007669"/>
    <property type="project" value="TreeGrafter"/>
</dbReference>
<keyword evidence="1" id="KW-0663">Pyridoxal phosphate</keyword>
<reference evidence="2 3" key="1">
    <citation type="submission" date="2018-05" db="EMBL/GenBank/DDBJ databases">
        <title>Paenibacillus flagellatus sp. nov., isolated from selenium mineral soil.</title>
        <authorList>
            <person name="Dai X."/>
        </authorList>
    </citation>
    <scope>NUCLEOTIDE SEQUENCE [LARGE SCALE GENOMIC DNA]</scope>
    <source>
        <strain evidence="2 3">DXL2</strain>
    </source>
</reference>
<dbReference type="EMBL" id="QJVJ01000003">
    <property type="protein sequence ID" value="PYI55822.1"/>
    <property type="molecule type" value="Genomic_DNA"/>
</dbReference>
<proteinExistence type="inferred from homology"/>
<comment type="caution">
    <text evidence="2">The sequence shown here is derived from an EMBL/GenBank/DDBJ whole genome shotgun (WGS) entry which is preliminary data.</text>
</comment>
<dbReference type="GO" id="GO:0000271">
    <property type="term" value="P:polysaccharide biosynthetic process"/>
    <property type="evidence" value="ECO:0007669"/>
    <property type="project" value="TreeGrafter"/>
</dbReference>
<dbReference type="Gene3D" id="3.40.640.10">
    <property type="entry name" value="Type I PLP-dependent aspartate aminotransferase-like (Major domain)"/>
    <property type="match status" value="1"/>
</dbReference>
<dbReference type="AlphaFoldDB" id="A0A2V5KA93"/>